<sequence length="28" mass="3442">MVLLHEIRSADKNDPRCWEDRNMNKAWI</sequence>
<evidence type="ECO:0000313" key="1">
    <source>
        <dbReference type="EMBL" id="JAD53965.1"/>
    </source>
</evidence>
<organism evidence="1">
    <name type="scientific">Arundo donax</name>
    <name type="common">Giant reed</name>
    <name type="synonym">Donax arundinaceus</name>
    <dbReference type="NCBI Taxonomy" id="35708"/>
    <lineage>
        <taxon>Eukaryota</taxon>
        <taxon>Viridiplantae</taxon>
        <taxon>Streptophyta</taxon>
        <taxon>Embryophyta</taxon>
        <taxon>Tracheophyta</taxon>
        <taxon>Spermatophyta</taxon>
        <taxon>Magnoliopsida</taxon>
        <taxon>Liliopsida</taxon>
        <taxon>Poales</taxon>
        <taxon>Poaceae</taxon>
        <taxon>PACMAD clade</taxon>
        <taxon>Arundinoideae</taxon>
        <taxon>Arundineae</taxon>
        <taxon>Arundo</taxon>
    </lineage>
</organism>
<accession>A0A0A9AYF8</accession>
<proteinExistence type="predicted"/>
<protein>
    <submittedName>
        <fullName evidence="1">Uncharacterized protein</fullName>
    </submittedName>
</protein>
<dbReference type="EMBL" id="GBRH01243930">
    <property type="protein sequence ID" value="JAD53965.1"/>
    <property type="molecule type" value="Transcribed_RNA"/>
</dbReference>
<reference evidence="1" key="1">
    <citation type="submission" date="2014-09" db="EMBL/GenBank/DDBJ databases">
        <authorList>
            <person name="Magalhaes I.L.F."/>
            <person name="Oliveira U."/>
            <person name="Santos F.R."/>
            <person name="Vidigal T.H.D.A."/>
            <person name="Brescovit A.D."/>
            <person name="Santos A.J."/>
        </authorList>
    </citation>
    <scope>NUCLEOTIDE SEQUENCE</scope>
    <source>
        <tissue evidence="1">Shoot tissue taken approximately 20 cm above the soil surface</tissue>
    </source>
</reference>
<dbReference type="AlphaFoldDB" id="A0A0A9AYF8"/>
<name>A0A0A9AYF8_ARUDO</name>
<reference evidence="1" key="2">
    <citation type="journal article" date="2015" name="Data Brief">
        <title>Shoot transcriptome of the giant reed, Arundo donax.</title>
        <authorList>
            <person name="Barrero R.A."/>
            <person name="Guerrero F.D."/>
            <person name="Moolhuijzen P."/>
            <person name="Goolsby J.A."/>
            <person name="Tidwell J."/>
            <person name="Bellgard S.E."/>
            <person name="Bellgard M.I."/>
        </authorList>
    </citation>
    <scope>NUCLEOTIDE SEQUENCE</scope>
    <source>
        <tissue evidence="1">Shoot tissue taken approximately 20 cm above the soil surface</tissue>
    </source>
</reference>